<keyword evidence="3" id="KW-1185">Reference proteome</keyword>
<feature type="signal peptide" evidence="1">
    <location>
        <begin position="1"/>
        <end position="17"/>
    </location>
</feature>
<feature type="chain" id="PRO_5006026297" description="Ig-like domain-containing protein" evidence="1">
    <location>
        <begin position="18"/>
        <end position="306"/>
    </location>
</feature>
<evidence type="ECO:0000256" key="1">
    <source>
        <dbReference type="SAM" id="SignalP"/>
    </source>
</evidence>
<keyword evidence="1" id="KW-0732">Signal</keyword>
<evidence type="ECO:0000313" key="2">
    <source>
        <dbReference type="EMBL" id="KPM46116.1"/>
    </source>
</evidence>
<dbReference type="Proteomes" id="UP000050424">
    <property type="component" value="Unassembled WGS sequence"/>
</dbReference>
<name>A0A0N8H916_9HYPO</name>
<proteinExistence type="predicted"/>
<gene>
    <name evidence="2" type="ORF">AK830_g407</name>
</gene>
<reference evidence="2 3" key="1">
    <citation type="submission" date="2015-09" db="EMBL/GenBank/DDBJ databases">
        <title>Draft genome of a European isolate of the apple canker pathogen Neonectria ditissima.</title>
        <authorList>
            <person name="Gomez-Cortecero A."/>
            <person name="Harrison R.J."/>
            <person name="Armitage A.D."/>
        </authorList>
    </citation>
    <scope>NUCLEOTIDE SEQUENCE [LARGE SCALE GENOMIC DNA]</scope>
    <source>
        <strain evidence="2 3">R09/05</strain>
    </source>
</reference>
<dbReference type="OrthoDB" id="3641682at2759"/>
<comment type="caution">
    <text evidence="2">The sequence shown here is derived from an EMBL/GenBank/DDBJ whole genome shotgun (WGS) entry which is preliminary data.</text>
</comment>
<protein>
    <recommendedName>
        <fullName evidence="4">Ig-like domain-containing protein</fullName>
    </recommendedName>
</protein>
<sequence>MLVNVALSLALASGALAAPRALTPTRSSEELRAVWNYNKDSSSVSLAVYSADKSVFYGEAEGSTINTGSFAHYPLTFDVDKIGFGKVTFGNSTYLTRDNRKHSGGAICHRKFNADEAEVDCWLPGPAGFKPEAVYGAEKRQLQGVIPCQPKSTTYMIGDGDPHQNYYHKQISENIFCGASPSCAVGYEQSESYTIGFSVSADITSWLSGGFDVQKSWETGNSYTCYGAVGDTVCVWYNTAHTAYTVRSVTTQQAPCSNPVETVGDPVIIKSPNSNNRGGGYYCVIGTCRTKGDAYWDNSGPAGGPQ</sequence>
<organism evidence="2 3">
    <name type="scientific">Neonectria ditissima</name>
    <dbReference type="NCBI Taxonomy" id="78410"/>
    <lineage>
        <taxon>Eukaryota</taxon>
        <taxon>Fungi</taxon>
        <taxon>Dikarya</taxon>
        <taxon>Ascomycota</taxon>
        <taxon>Pezizomycotina</taxon>
        <taxon>Sordariomycetes</taxon>
        <taxon>Hypocreomycetidae</taxon>
        <taxon>Hypocreales</taxon>
        <taxon>Nectriaceae</taxon>
        <taxon>Neonectria</taxon>
    </lineage>
</organism>
<accession>A0A0N8H916</accession>
<evidence type="ECO:0008006" key="4">
    <source>
        <dbReference type="Google" id="ProtNLM"/>
    </source>
</evidence>
<evidence type="ECO:0000313" key="3">
    <source>
        <dbReference type="Proteomes" id="UP000050424"/>
    </source>
</evidence>
<dbReference type="AlphaFoldDB" id="A0A0N8H916"/>
<dbReference type="EMBL" id="LKCW01000003">
    <property type="protein sequence ID" value="KPM46116.1"/>
    <property type="molecule type" value="Genomic_DNA"/>
</dbReference>